<gene>
    <name evidence="2" type="ORF">EVAR_51726_1</name>
</gene>
<reference evidence="2 3" key="1">
    <citation type="journal article" date="2019" name="Commun. Biol.">
        <title>The bagworm genome reveals a unique fibroin gene that provides high tensile strength.</title>
        <authorList>
            <person name="Kono N."/>
            <person name="Nakamura H."/>
            <person name="Ohtoshi R."/>
            <person name="Tomita M."/>
            <person name="Numata K."/>
            <person name="Arakawa K."/>
        </authorList>
    </citation>
    <scope>NUCLEOTIDE SEQUENCE [LARGE SCALE GENOMIC DNA]</scope>
</reference>
<name>A0A4C1XJV1_EUMVA</name>
<proteinExistence type="predicted"/>
<comment type="caution">
    <text evidence="2">The sequence shown here is derived from an EMBL/GenBank/DDBJ whole genome shotgun (WGS) entry which is preliminary data.</text>
</comment>
<feature type="compositionally biased region" description="Basic residues" evidence="1">
    <location>
        <begin position="86"/>
        <end position="95"/>
    </location>
</feature>
<protein>
    <submittedName>
        <fullName evidence="2">Uncharacterized protein</fullName>
    </submittedName>
</protein>
<keyword evidence="3" id="KW-1185">Reference proteome</keyword>
<dbReference type="EMBL" id="BGZK01000849">
    <property type="protein sequence ID" value="GBP62774.1"/>
    <property type="molecule type" value="Genomic_DNA"/>
</dbReference>
<organism evidence="2 3">
    <name type="scientific">Eumeta variegata</name>
    <name type="common">Bagworm moth</name>
    <name type="synonym">Eumeta japonica</name>
    <dbReference type="NCBI Taxonomy" id="151549"/>
    <lineage>
        <taxon>Eukaryota</taxon>
        <taxon>Metazoa</taxon>
        <taxon>Ecdysozoa</taxon>
        <taxon>Arthropoda</taxon>
        <taxon>Hexapoda</taxon>
        <taxon>Insecta</taxon>
        <taxon>Pterygota</taxon>
        <taxon>Neoptera</taxon>
        <taxon>Endopterygota</taxon>
        <taxon>Lepidoptera</taxon>
        <taxon>Glossata</taxon>
        <taxon>Ditrysia</taxon>
        <taxon>Tineoidea</taxon>
        <taxon>Psychidae</taxon>
        <taxon>Oiketicinae</taxon>
        <taxon>Eumeta</taxon>
    </lineage>
</organism>
<evidence type="ECO:0000313" key="2">
    <source>
        <dbReference type="EMBL" id="GBP62774.1"/>
    </source>
</evidence>
<dbReference type="AlphaFoldDB" id="A0A4C1XJV1"/>
<feature type="region of interest" description="Disordered" evidence="1">
    <location>
        <begin position="80"/>
        <end position="108"/>
    </location>
</feature>
<accession>A0A4C1XJV1</accession>
<sequence length="134" mass="14833">MRCRDFVLKSDGARRPAGANAAAAGGPQLTTHSPRCRVTKVIHTAEAIRKNRARVRLAWRSTNRPQNQTLSVSLRTSAIRPVKPSRTSRAHHSRLQCKTNSTSTGASTTNYRMLDEGRASLIHQTRCYARLGVL</sequence>
<evidence type="ECO:0000313" key="3">
    <source>
        <dbReference type="Proteomes" id="UP000299102"/>
    </source>
</evidence>
<feature type="compositionally biased region" description="Low complexity" evidence="1">
    <location>
        <begin position="99"/>
        <end position="108"/>
    </location>
</feature>
<evidence type="ECO:0000256" key="1">
    <source>
        <dbReference type="SAM" id="MobiDB-lite"/>
    </source>
</evidence>
<dbReference type="Proteomes" id="UP000299102">
    <property type="component" value="Unassembled WGS sequence"/>
</dbReference>